<dbReference type="GO" id="GO:0055085">
    <property type="term" value="P:transmembrane transport"/>
    <property type="evidence" value="ECO:0007669"/>
    <property type="project" value="InterPro"/>
</dbReference>
<evidence type="ECO:0000256" key="5">
    <source>
        <dbReference type="ARBA" id="ARBA00022692"/>
    </source>
</evidence>
<keyword evidence="6 8" id="KW-1133">Transmembrane helix</keyword>
<dbReference type="Proteomes" id="UP000516370">
    <property type="component" value="Chromosome"/>
</dbReference>
<dbReference type="PANTHER" id="PTHR36838">
    <property type="entry name" value="AUXIN EFFLUX CARRIER FAMILY PROTEIN"/>
    <property type="match status" value="1"/>
</dbReference>
<feature type="transmembrane region" description="Helical" evidence="8">
    <location>
        <begin position="129"/>
        <end position="150"/>
    </location>
</feature>
<feature type="transmembrane region" description="Helical" evidence="8">
    <location>
        <begin position="290"/>
        <end position="311"/>
    </location>
</feature>
<evidence type="ECO:0000256" key="4">
    <source>
        <dbReference type="ARBA" id="ARBA00022475"/>
    </source>
</evidence>
<comment type="similarity">
    <text evidence="2">Belongs to the auxin efflux carrier (TC 2.A.69) family.</text>
</comment>
<evidence type="ECO:0000313" key="9">
    <source>
        <dbReference type="EMBL" id="QNT06525.1"/>
    </source>
</evidence>
<feature type="transmembrane region" description="Helical" evidence="8">
    <location>
        <begin position="6"/>
        <end position="26"/>
    </location>
</feature>
<evidence type="ECO:0000256" key="1">
    <source>
        <dbReference type="ARBA" id="ARBA00004651"/>
    </source>
</evidence>
<dbReference type="Gene3D" id="1.20.1530.20">
    <property type="match status" value="1"/>
</dbReference>
<dbReference type="InterPro" id="IPR004776">
    <property type="entry name" value="Mem_transp_PIN-like"/>
</dbReference>
<dbReference type="KEGG" id="mard:IBG28_02360"/>
<name>A0A7H1J7Q9_9GAMM</name>
<evidence type="ECO:0000256" key="6">
    <source>
        <dbReference type="ARBA" id="ARBA00022989"/>
    </source>
</evidence>
<reference evidence="9 10" key="1">
    <citation type="submission" date="2020-09" db="EMBL/GenBank/DDBJ databases">
        <title>Complete genome sequence of an Arctic sea ice bacterium Marinomonas arctica BSI20414.</title>
        <authorList>
            <person name="Liao L."/>
            <person name="Chen B."/>
        </authorList>
    </citation>
    <scope>NUCLEOTIDE SEQUENCE [LARGE SCALE GENOMIC DNA]</scope>
    <source>
        <strain evidence="9 10">BSI20414</strain>
    </source>
</reference>
<dbReference type="Pfam" id="PF03547">
    <property type="entry name" value="Mem_trans"/>
    <property type="match status" value="2"/>
</dbReference>
<evidence type="ECO:0000256" key="8">
    <source>
        <dbReference type="SAM" id="Phobius"/>
    </source>
</evidence>
<feature type="transmembrane region" description="Helical" evidence="8">
    <location>
        <begin position="70"/>
        <end position="89"/>
    </location>
</feature>
<organism evidence="9 10">
    <name type="scientific">Marinomonas arctica</name>
    <dbReference type="NCBI Taxonomy" id="383750"/>
    <lineage>
        <taxon>Bacteria</taxon>
        <taxon>Pseudomonadati</taxon>
        <taxon>Pseudomonadota</taxon>
        <taxon>Gammaproteobacteria</taxon>
        <taxon>Oceanospirillales</taxon>
        <taxon>Oceanospirillaceae</taxon>
        <taxon>Marinomonas</taxon>
    </lineage>
</organism>
<dbReference type="PANTHER" id="PTHR36838:SF4">
    <property type="entry name" value="AUXIN EFFLUX CARRIER FAMILY PROTEIN"/>
    <property type="match status" value="1"/>
</dbReference>
<proteinExistence type="inferred from homology"/>
<dbReference type="OrthoDB" id="9786439at2"/>
<evidence type="ECO:0000313" key="10">
    <source>
        <dbReference type="Proteomes" id="UP000516370"/>
    </source>
</evidence>
<feature type="transmembrane region" description="Helical" evidence="8">
    <location>
        <begin position="171"/>
        <end position="188"/>
    </location>
</feature>
<keyword evidence="3" id="KW-0813">Transport</keyword>
<feature type="transmembrane region" description="Helical" evidence="8">
    <location>
        <begin position="230"/>
        <end position="252"/>
    </location>
</feature>
<dbReference type="InterPro" id="IPR038770">
    <property type="entry name" value="Na+/solute_symporter_sf"/>
</dbReference>
<dbReference type="RefSeq" id="WP_111608315.1">
    <property type="nucleotide sequence ID" value="NZ_BMLJ01000017.1"/>
</dbReference>
<sequence>MEVTAFMAILDVSIPVLLLIVVGAFLRNRGVIDDSFVASGSRFVFAVGMPTLLFFSMLGASPSNLMSWQMPLFFAVGILLTFGFAWWLSGRVKVSEHERGIFIQIAFRGNTGVFSLALVVNMFGDEGVVIGGVLASITSVMFNVLAEIALSRFQKDHTISHKALLGTIMRNPMIIGVVAGIIVNFIGLPIPSQVVTTGKYLGSVTLPLALLCIGGSLATSRFILPCRISLAIAVKVFLSPVILTCLAALLGFSEHEQLYLFLFFGAPVAASAYVVSVAHGSNGKVTANAIATSTLVGSLVIVFVTPVLLAIL</sequence>
<evidence type="ECO:0000256" key="3">
    <source>
        <dbReference type="ARBA" id="ARBA00022448"/>
    </source>
</evidence>
<accession>A0A7H1J7Q9</accession>
<protein>
    <submittedName>
        <fullName evidence="9">AEC family transporter</fullName>
    </submittedName>
</protein>
<feature type="transmembrane region" description="Helical" evidence="8">
    <location>
        <begin position="38"/>
        <end position="58"/>
    </location>
</feature>
<dbReference type="EMBL" id="CP061081">
    <property type="protein sequence ID" value="QNT06525.1"/>
    <property type="molecule type" value="Genomic_DNA"/>
</dbReference>
<comment type="subcellular location">
    <subcellularLocation>
        <location evidence="1">Cell membrane</location>
        <topology evidence="1">Multi-pass membrane protein</topology>
    </subcellularLocation>
</comment>
<feature type="transmembrane region" description="Helical" evidence="8">
    <location>
        <begin position="101"/>
        <end position="123"/>
    </location>
</feature>
<dbReference type="GO" id="GO:0005886">
    <property type="term" value="C:plasma membrane"/>
    <property type="evidence" value="ECO:0007669"/>
    <property type="project" value="UniProtKB-SubCell"/>
</dbReference>
<keyword evidence="4" id="KW-1003">Cell membrane</keyword>
<keyword evidence="10" id="KW-1185">Reference proteome</keyword>
<evidence type="ECO:0000256" key="2">
    <source>
        <dbReference type="ARBA" id="ARBA00010145"/>
    </source>
</evidence>
<gene>
    <name evidence="9" type="ORF">IBG28_02360</name>
</gene>
<dbReference type="AlphaFoldDB" id="A0A7H1J7Q9"/>
<keyword evidence="7 8" id="KW-0472">Membrane</keyword>
<keyword evidence="5 8" id="KW-0812">Transmembrane</keyword>
<evidence type="ECO:0000256" key="7">
    <source>
        <dbReference type="ARBA" id="ARBA00023136"/>
    </source>
</evidence>
<feature type="transmembrane region" description="Helical" evidence="8">
    <location>
        <begin position="258"/>
        <end position="278"/>
    </location>
</feature>
<feature type="transmembrane region" description="Helical" evidence="8">
    <location>
        <begin position="200"/>
        <end position="218"/>
    </location>
</feature>